<evidence type="ECO:0000256" key="1">
    <source>
        <dbReference type="SAM" id="SignalP"/>
    </source>
</evidence>
<keyword evidence="3" id="KW-1185">Reference proteome</keyword>
<organism evidence="2 3">
    <name type="scientific">Choanephora cucurbitarum</name>
    <dbReference type="NCBI Taxonomy" id="101091"/>
    <lineage>
        <taxon>Eukaryota</taxon>
        <taxon>Fungi</taxon>
        <taxon>Fungi incertae sedis</taxon>
        <taxon>Mucoromycota</taxon>
        <taxon>Mucoromycotina</taxon>
        <taxon>Mucoromycetes</taxon>
        <taxon>Mucorales</taxon>
        <taxon>Mucorineae</taxon>
        <taxon>Choanephoraceae</taxon>
        <taxon>Choanephoroideae</taxon>
        <taxon>Choanephora</taxon>
    </lineage>
</organism>
<dbReference type="Proteomes" id="UP000093000">
    <property type="component" value="Unassembled WGS sequence"/>
</dbReference>
<proteinExistence type="predicted"/>
<accession>A0A1C7NIB2</accession>
<feature type="chain" id="PRO_5008889710" evidence="1">
    <location>
        <begin position="21"/>
        <end position="140"/>
    </location>
</feature>
<dbReference type="STRING" id="101091.A0A1C7NIB2"/>
<gene>
    <name evidence="2" type="ORF">A0J61_03682</name>
</gene>
<evidence type="ECO:0000313" key="2">
    <source>
        <dbReference type="EMBL" id="OBZ88266.1"/>
    </source>
</evidence>
<dbReference type="EMBL" id="LUGH01000163">
    <property type="protein sequence ID" value="OBZ88266.1"/>
    <property type="molecule type" value="Genomic_DNA"/>
</dbReference>
<dbReference type="AlphaFoldDB" id="A0A1C7NIB2"/>
<keyword evidence="1" id="KW-0732">Signal</keyword>
<protein>
    <submittedName>
        <fullName evidence="2">Uncharacterized protein</fullName>
    </submittedName>
</protein>
<evidence type="ECO:0000313" key="3">
    <source>
        <dbReference type="Proteomes" id="UP000093000"/>
    </source>
</evidence>
<name>A0A1C7NIB2_9FUNG</name>
<feature type="signal peptide" evidence="1">
    <location>
        <begin position="1"/>
        <end position="20"/>
    </location>
</feature>
<dbReference type="InParanoid" id="A0A1C7NIB2"/>
<reference evidence="2 3" key="1">
    <citation type="submission" date="2016-03" db="EMBL/GenBank/DDBJ databases">
        <title>Choanephora cucurbitarum.</title>
        <authorList>
            <person name="Min B."/>
            <person name="Park H."/>
            <person name="Park J.-H."/>
            <person name="Shin H.-D."/>
            <person name="Choi I.-G."/>
        </authorList>
    </citation>
    <scope>NUCLEOTIDE SEQUENCE [LARGE SCALE GENOMIC DNA]</scope>
    <source>
        <strain evidence="2 3">KUS-F28377</strain>
    </source>
</reference>
<comment type="caution">
    <text evidence="2">The sequence shown here is derived from an EMBL/GenBank/DDBJ whole genome shotgun (WGS) entry which is preliminary data.</text>
</comment>
<sequence>MKVKNAYLAFLIVYPQFVFSVRSTKPGPNALWPVLYFNDAIREPPSSFTSALESLSSVARVLDENSILPGAQSTSTFNGRSNEYKDAVFYSELARAVACRPLSDYWDCDLCMKLLPDAVVVRSFSTFPLDVTGILLMSLK</sequence>
<dbReference type="OrthoDB" id="426718at2759"/>